<keyword evidence="1" id="KW-0812">Transmembrane</keyword>
<dbReference type="EMBL" id="CP014692">
    <property type="protein sequence ID" value="AQS84128.1"/>
    <property type="molecule type" value="Genomic_DNA"/>
</dbReference>
<feature type="transmembrane region" description="Helical" evidence="1">
    <location>
        <begin position="136"/>
        <end position="155"/>
    </location>
</feature>
<accession>A0A1U9KEE6</accession>
<organism evidence="2 3">
    <name type="scientific">Acetobacter aceti</name>
    <dbReference type="NCBI Taxonomy" id="435"/>
    <lineage>
        <taxon>Bacteria</taxon>
        <taxon>Pseudomonadati</taxon>
        <taxon>Pseudomonadota</taxon>
        <taxon>Alphaproteobacteria</taxon>
        <taxon>Acetobacterales</taxon>
        <taxon>Acetobacteraceae</taxon>
        <taxon>Acetobacter</taxon>
        <taxon>Acetobacter subgen. Acetobacter</taxon>
    </lineage>
</organism>
<keyword evidence="3" id="KW-1185">Reference proteome</keyword>
<evidence type="ECO:0000313" key="2">
    <source>
        <dbReference type="EMBL" id="AQS84128.1"/>
    </source>
</evidence>
<evidence type="ECO:0000313" key="3">
    <source>
        <dbReference type="Proteomes" id="UP000188937"/>
    </source>
</evidence>
<dbReference type="Proteomes" id="UP000188937">
    <property type="component" value="Chromosome"/>
</dbReference>
<dbReference type="OrthoDB" id="7220024at2"/>
<protein>
    <submittedName>
        <fullName evidence="2">Uncharacterized protein</fullName>
    </submittedName>
</protein>
<dbReference type="RefSeq" id="WP_077812169.1">
    <property type="nucleotide sequence ID" value="NZ_CP014692.1"/>
</dbReference>
<keyword evidence="1" id="KW-0472">Membrane</keyword>
<gene>
    <name evidence="2" type="ORF">A0U92_04365</name>
</gene>
<dbReference type="AlphaFoldDB" id="A0A1U9KEE6"/>
<sequence>MAVPPDTTLTEVSRFAEACVMVDASSPAGQSEQGPTVYAFPGKSLLSREEAARYLGIAPLRLRLLDIARCGPIALSPGRYRVDALDLYRSELFLKAELPLEEASRRAVLAQSRIDEGRAEHDPFMDMATQHDLRDVMAFIGGRIAIIGGLVIVVLSHTPLSRILTHTLK</sequence>
<reference evidence="2 3" key="1">
    <citation type="submission" date="2016-03" db="EMBL/GenBank/DDBJ databases">
        <title>Acetic acid bacteria sequencing.</title>
        <authorList>
            <person name="Brandt J."/>
            <person name="Jakob F."/>
            <person name="Vogel R.F."/>
        </authorList>
    </citation>
    <scope>NUCLEOTIDE SEQUENCE [LARGE SCALE GENOMIC DNA]</scope>
    <source>
        <strain evidence="2 3">TMW2.1153</strain>
    </source>
</reference>
<dbReference type="KEGG" id="aace:A0U92_04365"/>
<evidence type="ECO:0000256" key="1">
    <source>
        <dbReference type="SAM" id="Phobius"/>
    </source>
</evidence>
<keyword evidence="1" id="KW-1133">Transmembrane helix</keyword>
<name>A0A1U9KEE6_ACEAC</name>
<proteinExistence type="predicted"/>